<dbReference type="GO" id="GO:0004177">
    <property type="term" value="F:aminopeptidase activity"/>
    <property type="evidence" value="ECO:0007669"/>
    <property type="project" value="UniProtKB-KW"/>
</dbReference>
<keyword evidence="4" id="KW-1185">Reference proteome</keyword>
<evidence type="ECO:0000313" key="4">
    <source>
        <dbReference type="Proteomes" id="UP000547510"/>
    </source>
</evidence>
<evidence type="ECO:0000259" key="2">
    <source>
        <dbReference type="Pfam" id="PF00326"/>
    </source>
</evidence>
<sequence>MAAIDALDADVVTLGHSAGGHLAVWAAARHPRVIGAVAQAGVLDFLRHPEITRRAAELLGGSPEQVPERYADASPAALLPIDKPMVLVHGEDDEDVPIEQSVAFAAASGAELVTLPGVGHMDLITPGTTAWATCRDAALRLAR</sequence>
<dbReference type="GO" id="GO:0008236">
    <property type="term" value="F:serine-type peptidase activity"/>
    <property type="evidence" value="ECO:0007669"/>
    <property type="project" value="InterPro"/>
</dbReference>
<protein>
    <submittedName>
        <fullName evidence="3">Dipeptidyl aminopeptidase/acylaminoacyl peptidase</fullName>
    </submittedName>
</protein>
<dbReference type="AlphaFoldDB" id="A0A841CN49"/>
<comment type="caution">
    <text evidence="3">The sequence shown here is derived from an EMBL/GenBank/DDBJ whole genome shotgun (WGS) entry which is preliminary data.</text>
</comment>
<reference evidence="3 4" key="1">
    <citation type="submission" date="2020-08" db="EMBL/GenBank/DDBJ databases">
        <title>Genomic Encyclopedia of Type Strains, Phase III (KMG-III): the genomes of soil and plant-associated and newly described type strains.</title>
        <authorList>
            <person name="Whitman W."/>
        </authorList>
    </citation>
    <scope>NUCLEOTIDE SEQUENCE [LARGE SCALE GENOMIC DNA]</scope>
    <source>
        <strain evidence="3 4">CECT 8640</strain>
    </source>
</reference>
<keyword evidence="3" id="KW-0031">Aminopeptidase</keyword>
<evidence type="ECO:0000256" key="1">
    <source>
        <dbReference type="ARBA" id="ARBA00008645"/>
    </source>
</evidence>
<dbReference type="Proteomes" id="UP000547510">
    <property type="component" value="Unassembled WGS sequence"/>
</dbReference>
<dbReference type="GO" id="GO:0006508">
    <property type="term" value="P:proteolysis"/>
    <property type="evidence" value="ECO:0007669"/>
    <property type="project" value="InterPro"/>
</dbReference>
<keyword evidence="3" id="KW-0378">Hydrolase</keyword>
<feature type="domain" description="Peptidase S9 prolyl oligopeptidase catalytic" evidence="2">
    <location>
        <begin position="11"/>
        <end position="107"/>
    </location>
</feature>
<dbReference type="PANTHER" id="PTHR22946">
    <property type="entry name" value="DIENELACTONE HYDROLASE DOMAIN-CONTAINING PROTEIN-RELATED"/>
    <property type="match status" value="1"/>
</dbReference>
<keyword evidence="3" id="KW-0645">Protease</keyword>
<dbReference type="InterPro" id="IPR029058">
    <property type="entry name" value="AB_hydrolase_fold"/>
</dbReference>
<dbReference type="InterPro" id="IPR050261">
    <property type="entry name" value="FrsA_esterase"/>
</dbReference>
<gene>
    <name evidence="3" type="ORF">FHS29_004389</name>
</gene>
<comment type="similarity">
    <text evidence="1">Belongs to the AB hydrolase superfamily.</text>
</comment>
<name>A0A841CN49_9PSEU</name>
<accession>A0A841CN49</accession>
<proteinExistence type="inferred from homology"/>
<evidence type="ECO:0000313" key="3">
    <source>
        <dbReference type="EMBL" id="MBB5957794.1"/>
    </source>
</evidence>
<dbReference type="Pfam" id="PF00326">
    <property type="entry name" value="Peptidase_S9"/>
    <property type="match status" value="1"/>
</dbReference>
<organism evidence="3 4">
    <name type="scientific">Saccharothrix tamanrassetensis</name>
    <dbReference type="NCBI Taxonomy" id="1051531"/>
    <lineage>
        <taxon>Bacteria</taxon>
        <taxon>Bacillati</taxon>
        <taxon>Actinomycetota</taxon>
        <taxon>Actinomycetes</taxon>
        <taxon>Pseudonocardiales</taxon>
        <taxon>Pseudonocardiaceae</taxon>
        <taxon>Saccharothrix</taxon>
    </lineage>
</organism>
<dbReference type="EMBL" id="JACHJN010000006">
    <property type="protein sequence ID" value="MBB5957794.1"/>
    <property type="molecule type" value="Genomic_DNA"/>
</dbReference>
<dbReference type="SUPFAM" id="SSF53474">
    <property type="entry name" value="alpha/beta-Hydrolases"/>
    <property type="match status" value="1"/>
</dbReference>
<dbReference type="Gene3D" id="3.40.50.1820">
    <property type="entry name" value="alpha/beta hydrolase"/>
    <property type="match status" value="1"/>
</dbReference>
<dbReference type="InterPro" id="IPR001375">
    <property type="entry name" value="Peptidase_S9_cat"/>
</dbReference>